<dbReference type="InterPro" id="IPR041657">
    <property type="entry name" value="HTH_17"/>
</dbReference>
<feature type="domain" description="Response regulatory" evidence="3">
    <location>
        <begin position="80"/>
        <end position="194"/>
    </location>
</feature>
<dbReference type="SUPFAM" id="SSF52172">
    <property type="entry name" value="CheY-like"/>
    <property type="match status" value="1"/>
</dbReference>
<dbReference type="RefSeq" id="WP_126777824.1">
    <property type="nucleotide sequence ID" value="NZ_PIPM01000024.1"/>
</dbReference>
<name>A0A432WAJ8_9GAMM</name>
<gene>
    <name evidence="4" type="ORF">CWE11_11785</name>
</gene>
<proteinExistence type="predicted"/>
<dbReference type="AlphaFoldDB" id="A0A432WAJ8"/>
<reference evidence="4 5" key="1">
    <citation type="journal article" date="2011" name="Front. Microbiol.">
        <title>Genomic signatures of strain selection and enhancement in Bacillus atrophaeus var. globigii, a historical biowarfare simulant.</title>
        <authorList>
            <person name="Gibbons H.S."/>
            <person name="Broomall S.M."/>
            <person name="McNew L.A."/>
            <person name="Daligault H."/>
            <person name="Chapman C."/>
            <person name="Bruce D."/>
            <person name="Karavis M."/>
            <person name="Krepps M."/>
            <person name="McGregor P.A."/>
            <person name="Hong C."/>
            <person name="Park K.H."/>
            <person name="Akmal A."/>
            <person name="Feldman A."/>
            <person name="Lin J.S."/>
            <person name="Chang W.E."/>
            <person name="Higgs B.W."/>
            <person name="Demirev P."/>
            <person name="Lindquist J."/>
            <person name="Liem A."/>
            <person name="Fochler E."/>
            <person name="Read T.D."/>
            <person name="Tapia R."/>
            <person name="Johnson S."/>
            <person name="Bishop-Lilly K.A."/>
            <person name="Detter C."/>
            <person name="Han C."/>
            <person name="Sozhamannan S."/>
            <person name="Rosenzweig C.N."/>
            <person name="Skowronski E.W."/>
        </authorList>
    </citation>
    <scope>NUCLEOTIDE SEQUENCE [LARGE SCALE GENOMIC DNA]</scope>
    <source>
        <strain evidence="4 5">GYP-17</strain>
    </source>
</reference>
<dbReference type="OrthoDB" id="281471at2"/>
<dbReference type="NCBIfam" id="TIGR01764">
    <property type="entry name" value="excise"/>
    <property type="match status" value="1"/>
</dbReference>
<dbReference type="Gene3D" id="1.10.1660.10">
    <property type="match status" value="1"/>
</dbReference>
<keyword evidence="5" id="KW-1185">Reference proteome</keyword>
<dbReference type="Pfam" id="PF00072">
    <property type="entry name" value="Response_reg"/>
    <property type="match status" value="1"/>
</dbReference>
<dbReference type="InterPro" id="IPR050595">
    <property type="entry name" value="Bact_response_regulator"/>
</dbReference>
<evidence type="ECO:0000256" key="2">
    <source>
        <dbReference type="PROSITE-ProRule" id="PRU00169"/>
    </source>
</evidence>
<dbReference type="PANTHER" id="PTHR44591:SF3">
    <property type="entry name" value="RESPONSE REGULATORY DOMAIN-CONTAINING PROTEIN"/>
    <property type="match status" value="1"/>
</dbReference>
<dbReference type="InterPro" id="IPR011006">
    <property type="entry name" value="CheY-like_superfamily"/>
</dbReference>
<dbReference type="GO" id="GO:0000160">
    <property type="term" value="P:phosphorelay signal transduction system"/>
    <property type="evidence" value="ECO:0007669"/>
    <property type="project" value="InterPro"/>
</dbReference>
<evidence type="ECO:0000259" key="3">
    <source>
        <dbReference type="PROSITE" id="PS50110"/>
    </source>
</evidence>
<comment type="caution">
    <text evidence="4">The sequence shown here is derived from an EMBL/GenBank/DDBJ whole genome shotgun (WGS) entry which is preliminary data.</text>
</comment>
<evidence type="ECO:0000313" key="5">
    <source>
        <dbReference type="Proteomes" id="UP000288405"/>
    </source>
</evidence>
<feature type="modified residue" description="4-aspartylphosphate" evidence="2">
    <location>
        <position position="131"/>
    </location>
</feature>
<dbReference type="Proteomes" id="UP000288405">
    <property type="component" value="Unassembled WGS sequence"/>
</dbReference>
<evidence type="ECO:0000313" key="4">
    <source>
        <dbReference type="EMBL" id="RUO27173.1"/>
    </source>
</evidence>
<organism evidence="4 5">
    <name type="scientific">Aliidiomarina sanyensis</name>
    <dbReference type="NCBI Taxonomy" id="1249555"/>
    <lineage>
        <taxon>Bacteria</taxon>
        <taxon>Pseudomonadati</taxon>
        <taxon>Pseudomonadota</taxon>
        <taxon>Gammaproteobacteria</taxon>
        <taxon>Alteromonadales</taxon>
        <taxon>Idiomarinaceae</taxon>
        <taxon>Aliidiomarina</taxon>
    </lineage>
</organism>
<dbReference type="SMART" id="SM00448">
    <property type="entry name" value="REC"/>
    <property type="match status" value="1"/>
</dbReference>
<accession>A0A432WAJ8</accession>
<dbReference type="InterPro" id="IPR009061">
    <property type="entry name" value="DNA-bd_dom_put_sf"/>
</dbReference>
<dbReference type="EMBL" id="PIPM01000024">
    <property type="protein sequence ID" value="RUO27173.1"/>
    <property type="molecule type" value="Genomic_DNA"/>
</dbReference>
<keyword evidence="1 2" id="KW-0597">Phosphoprotein</keyword>
<dbReference type="PANTHER" id="PTHR44591">
    <property type="entry name" value="STRESS RESPONSE REGULATOR PROTEIN 1"/>
    <property type="match status" value="1"/>
</dbReference>
<dbReference type="InterPro" id="IPR001789">
    <property type="entry name" value="Sig_transdc_resp-reg_receiver"/>
</dbReference>
<dbReference type="GO" id="GO:0003677">
    <property type="term" value="F:DNA binding"/>
    <property type="evidence" value="ECO:0007669"/>
    <property type="project" value="InterPro"/>
</dbReference>
<dbReference type="CDD" id="cd00156">
    <property type="entry name" value="REC"/>
    <property type="match status" value="1"/>
</dbReference>
<dbReference type="SUPFAM" id="SSF46955">
    <property type="entry name" value="Putative DNA-binding domain"/>
    <property type="match status" value="1"/>
</dbReference>
<sequence>MRSPVKRELTYVSTSKAAELLGVSVGTVQQMVEKGELQGWKTAGGHRRIDKASVLERKMHQSGDSVASSRHAQSQRDALYVLVAEDDPVSMKIYQNLAASLPSQVQFSYANDGIEALLHLGQNPVDILILDMDVPLVSGFEMLKKIARNPALVDLQILVVTGLKLDDNQLPDELLVIKKPIDRSFIRGYVMGVHTTNLKKIV</sequence>
<dbReference type="InterPro" id="IPR010093">
    <property type="entry name" value="SinI_DNA-bd"/>
</dbReference>
<dbReference type="CDD" id="cd04762">
    <property type="entry name" value="HTH_MerR-trunc"/>
    <property type="match status" value="1"/>
</dbReference>
<protein>
    <submittedName>
        <fullName evidence="4">Excisionase</fullName>
    </submittedName>
</protein>
<dbReference type="Pfam" id="PF12728">
    <property type="entry name" value="HTH_17"/>
    <property type="match status" value="1"/>
</dbReference>
<dbReference type="PROSITE" id="PS50110">
    <property type="entry name" value="RESPONSE_REGULATORY"/>
    <property type="match status" value="1"/>
</dbReference>
<evidence type="ECO:0000256" key="1">
    <source>
        <dbReference type="ARBA" id="ARBA00022553"/>
    </source>
</evidence>
<dbReference type="Gene3D" id="3.40.50.2300">
    <property type="match status" value="1"/>
</dbReference>